<dbReference type="Gene3D" id="1.20.58.180">
    <property type="entry name" value="Class II aaRS and biotin synthetases, domain 2"/>
    <property type="match status" value="1"/>
</dbReference>
<dbReference type="GO" id="GO:0004812">
    <property type="term" value="F:aminoacyl-tRNA ligase activity"/>
    <property type="evidence" value="ECO:0007669"/>
    <property type="project" value="UniProtKB-KW"/>
</dbReference>
<dbReference type="AlphaFoldDB" id="A0A377QYF2"/>
<dbReference type="Proteomes" id="UP000254293">
    <property type="component" value="Unassembled WGS sequence"/>
</dbReference>
<proteinExistence type="predicted"/>
<keyword evidence="1" id="KW-0436">Ligase</keyword>
<dbReference type="EMBL" id="UGJJ01000001">
    <property type="protein sequence ID" value="STR00047.1"/>
    <property type="molecule type" value="Genomic_DNA"/>
</dbReference>
<accession>A0A377QYF2</accession>
<protein>
    <submittedName>
        <fullName evidence="1">Glycyl-tRNA synthetase</fullName>
    </submittedName>
</protein>
<evidence type="ECO:0000313" key="1">
    <source>
        <dbReference type="EMBL" id="STR00047.1"/>
    </source>
</evidence>
<keyword evidence="2" id="KW-1185">Reference proteome</keyword>
<sequence>MLNLWCIYDKHTNPAHADRTFDLLGAHGVISVTECTTHTYCIRVLSRAAAYKFVESCKKLGFPLLKEKAA</sequence>
<evidence type="ECO:0000313" key="2">
    <source>
        <dbReference type="Proteomes" id="UP000254293"/>
    </source>
</evidence>
<reference evidence="1 2" key="1">
    <citation type="submission" date="2018-06" db="EMBL/GenBank/DDBJ databases">
        <authorList>
            <consortium name="Pathogen Informatics"/>
            <person name="Doyle S."/>
        </authorList>
    </citation>
    <scope>NUCLEOTIDE SEQUENCE [LARGE SCALE GENOMIC DNA]</scope>
    <source>
        <strain evidence="1 2">NCTC13336</strain>
    </source>
</reference>
<name>A0A377QYF2_9NEIS</name>
<keyword evidence="1" id="KW-0030">Aminoacyl-tRNA synthetase</keyword>
<gene>
    <name evidence="1" type="ORF">NCTC13336_00237</name>
</gene>
<organism evidence="1 2">
    <name type="scientific">Kingella potus</name>
    <dbReference type="NCBI Taxonomy" id="265175"/>
    <lineage>
        <taxon>Bacteria</taxon>
        <taxon>Pseudomonadati</taxon>
        <taxon>Pseudomonadota</taxon>
        <taxon>Betaproteobacteria</taxon>
        <taxon>Neisseriales</taxon>
        <taxon>Neisseriaceae</taxon>
        <taxon>Kingella</taxon>
    </lineage>
</organism>